<dbReference type="EMBL" id="MSIF01000020">
    <property type="protein sequence ID" value="OLF06723.1"/>
    <property type="molecule type" value="Genomic_DNA"/>
</dbReference>
<dbReference type="CDD" id="cd03443">
    <property type="entry name" value="PaaI_thioesterase"/>
    <property type="match status" value="1"/>
</dbReference>
<evidence type="ECO:0000313" key="2">
    <source>
        <dbReference type="EMBL" id="OLF06723.1"/>
    </source>
</evidence>
<evidence type="ECO:0000313" key="3">
    <source>
        <dbReference type="Proteomes" id="UP000185696"/>
    </source>
</evidence>
<dbReference type="PANTHER" id="PTHR47260">
    <property type="entry name" value="UPF0644 PROTEIN PB2B4.06"/>
    <property type="match status" value="1"/>
</dbReference>
<sequence length="200" mass="21674">MGDHWREWTDQALRHTPAGWTELVDELTALQDTVATSGPPPQTVETVTGLLARARELLGAHATTYDRQVFGRLLHLPGRGQSLTPPLHVISWSGTELVAETVFGAFHSGSNQVVHGGSVALFLDEALGRVADLGERVRSRTASLRVDYRNPTPIGRPLGVRVTVGETSGRKRNLHAVLTDGPTLCAEAHGLFVELRPGQR</sequence>
<gene>
    <name evidence="2" type="ORF">BLA60_30830</name>
</gene>
<accession>A0A7Z0WGM4</accession>
<dbReference type="InterPro" id="IPR006683">
    <property type="entry name" value="Thioestr_dom"/>
</dbReference>
<dbReference type="AlphaFoldDB" id="A0A7Z0WGM4"/>
<proteinExistence type="predicted"/>
<name>A0A7Z0WGM4_9PSEU</name>
<dbReference type="Pfam" id="PF03061">
    <property type="entry name" value="4HBT"/>
    <property type="match status" value="1"/>
</dbReference>
<organism evidence="2 3">
    <name type="scientific">Actinophytocola xinjiangensis</name>
    <dbReference type="NCBI Taxonomy" id="485602"/>
    <lineage>
        <taxon>Bacteria</taxon>
        <taxon>Bacillati</taxon>
        <taxon>Actinomycetota</taxon>
        <taxon>Actinomycetes</taxon>
        <taxon>Pseudonocardiales</taxon>
        <taxon>Pseudonocardiaceae</taxon>
    </lineage>
</organism>
<feature type="domain" description="Thioesterase" evidence="1">
    <location>
        <begin position="112"/>
        <end position="171"/>
    </location>
</feature>
<dbReference type="SUPFAM" id="SSF54637">
    <property type="entry name" value="Thioesterase/thiol ester dehydrase-isomerase"/>
    <property type="match status" value="1"/>
</dbReference>
<dbReference type="Proteomes" id="UP000185696">
    <property type="component" value="Unassembled WGS sequence"/>
</dbReference>
<reference evidence="2 3" key="1">
    <citation type="submission" date="2016-12" db="EMBL/GenBank/DDBJ databases">
        <title>The draft genome sequence of Actinophytocola xinjiangensis.</title>
        <authorList>
            <person name="Wang W."/>
            <person name="Yuan L."/>
        </authorList>
    </citation>
    <scope>NUCLEOTIDE SEQUENCE [LARGE SCALE GENOMIC DNA]</scope>
    <source>
        <strain evidence="2 3">CGMCC 4.4663</strain>
    </source>
</reference>
<dbReference type="InterPro" id="IPR029069">
    <property type="entry name" value="HotDog_dom_sf"/>
</dbReference>
<dbReference type="PANTHER" id="PTHR47260:SF1">
    <property type="entry name" value="UPF0644 PROTEIN PB2B4.06"/>
    <property type="match status" value="1"/>
</dbReference>
<keyword evidence="3" id="KW-1185">Reference proteome</keyword>
<dbReference type="InterPro" id="IPR052061">
    <property type="entry name" value="PTE-AB_protein"/>
</dbReference>
<protein>
    <recommendedName>
        <fullName evidence="1">Thioesterase domain-containing protein</fullName>
    </recommendedName>
</protein>
<dbReference type="Gene3D" id="3.10.129.10">
    <property type="entry name" value="Hotdog Thioesterase"/>
    <property type="match status" value="1"/>
</dbReference>
<comment type="caution">
    <text evidence="2">The sequence shown here is derived from an EMBL/GenBank/DDBJ whole genome shotgun (WGS) entry which is preliminary data.</text>
</comment>
<evidence type="ECO:0000259" key="1">
    <source>
        <dbReference type="Pfam" id="PF03061"/>
    </source>
</evidence>